<sequence length="379" mass="43667">MEIDRVSSASSDSGGHFQSINYYGDNIFQNCAGKKTEFDGYFYTDDTPEKEMQDKLQTLMPVGGGGGSGGEKEKDRKIDYFMGKKDDFAVNNNNIAGKLPEDYHKKNLDFRFNNSKNKNCDFVDSRKVDYFSKKSDSNSIHLNNLDSFGKKSISFSADQVQCMCEALHQRGDIERLANFLWSLPPSELLRGNESILRARAAVAFHRASYHELYAILESHSFHPRWHSDLQSLWFKAHYREAEKVRGRPLGAVDKYRLRKKYPLPKTIWDGEETVYCFKERSRNALKECYARNRYPTPDEKRALAKRTGLTLTQVSNWFKNRRQRDRTPQPRTDILLSNMPMTQTNLIGNHQNGIDMVTFQAASKLFDGSCAVYSDYQIT</sequence>
<gene>
    <name evidence="9" type="primary">LOC108564183</name>
</gene>
<dbReference type="GeneID" id="108564183"/>
<evidence type="ECO:0000256" key="3">
    <source>
        <dbReference type="ARBA" id="ARBA00023155"/>
    </source>
</evidence>
<reference evidence="9" key="1">
    <citation type="submission" date="2025-08" db="UniProtKB">
        <authorList>
            <consortium name="RefSeq"/>
        </authorList>
    </citation>
    <scope>IDENTIFICATION</scope>
    <source>
        <tissue evidence="9">Whole Larva</tissue>
    </source>
</reference>
<evidence type="ECO:0000256" key="4">
    <source>
        <dbReference type="ARBA" id="ARBA00023242"/>
    </source>
</evidence>
<dbReference type="PROSITE" id="PS50071">
    <property type="entry name" value="HOMEOBOX_2"/>
    <property type="match status" value="1"/>
</dbReference>
<evidence type="ECO:0000313" key="8">
    <source>
        <dbReference type="Proteomes" id="UP000695000"/>
    </source>
</evidence>
<dbReference type="Pfam" id="PF00046">
    <property type="entry name" value="Homeodomain"/>
    <property type="match status" value="1"/>
</dbReference>
<dbReference type="InterPro" id="IPR017970">
    <property type="entry name" value="Homeobox_CS"/>
</dbReference>
<dbReference type="Proteomes" id="UP000695000">
    <property type="component" value="Unplaced"/>
</dbReference>
<feature type="domain" description="Homeobox" evidence="7">
    <location>
        <begin position="277"/>
        <end position="328"/>
    </location>
</feature>
<evidence type="ECO:0000256" key="5">
    <source>
        <dbReference type="PROSITE-ProRule" id="PRU00108"/>
    </source>
</evidence>
<protein>
    <submittedName>
        <fullName evidence="9">Homeobox protein SIX2-like</fullName>
    </submittedName>
</protein>
<dbReference type="RefSeq" id="XP_017778625.1">
    <property type="nucleotide sequence ID" value="XM_017923136.1"/>
</dbReference>
<dbReference type="InterPro" id="IPR001356">
    <property type="entry name" value="HD"/>
</dbReference>
<comment type="subcellular location">
    <subcellularLocation>
        <location evidence="1 5 6">Nucleus</location>
    </subcellularLocation>
</comment>
<organism evidence="8 9">
    <name type="scientific">Nicrophorus vespilloides</name>
    <name type="common">Boreal carrion beetle</name>
    <dbReference type="NCBI Taxonomy" id="110193"/>
    <lineage>
        <taxon>Eukaryota</taxon>
        <taxon>Metazoa</taxon>
        <taxon>Ecdysozoa</taxon>
        <taxon>Arthropoda</taxon>
        <taxon>Hexapoda</taxon>
        <taxon>Insecta</taxon>
        <taxon>Pterygota</taxon>
        <taxon>Neoptera</taxon>
        <taxon>Endopterygota</taxon>
        <taxon>Coleoptera</taxon>
        <taxon>Polyphaga</taxon>
        <taxon>Staphyliniformia</taxon>
        <taxon>Silphidae</taxon>
        <taxon>Nicrophorinae</taxon>
        <taxon>Nicrophorus</taxon>
    </lineage>
</organism>
<evidence type="ECO:0000259" key="7">
    <source>
        <dbReference type="PROSITE" id="PS50071"/>
    </source>
</evidence>
<dbReference type="Pfam" id="PF16878">
    <property type="entry name" value="SIX1_SD"/>
    <property type="match status" value="1"/>
</dbReference>
<evidence type="ECO:0000256" key="2">
    <source>
        <dbReference type="ARBA" id="ARBA00023125"/>
    </source>
</evidence>
<evidence type="ECO:0000313" key="9">
    <source>
        <dbReference type="RefSeq" id="XP_017778625.1"/>
    </source>
</evidence>
<dbReference type="PANTHER" id="PTHR10390">
    <property type="entry name" value="HOMEOBOX PROTEIN SIX"/>
    <property type="match status" value="1"/>
</dbReference>
<dbReference type="SUPFAM" id="SSF46689">
    <property type="entry name" value="Homeodomain-like"/>
    <property type="match status" value="1"/>
</dbReference>
<keyword evidence="4 5" id="KW-0539">Nucleus</keyword>
<dbReference type="CDD" id="cd00086">
    <property type="entry name" value="homeodomain"/>
    <property type="match status" value="1"/>
</dbReference>
<name>A0ABM1MVM5_NICVS</name>
<proteinExistence type="predicted"/>
<dbReference type="InterPro" id="IPR031701">
    <property type="entry name" value="SIX1_SD"/>
</dbReference>
<dbReference type="InterPro" id="IPR009057">
    <property type="entry name" value="Homeodomain-like_sf"/>
</dbReference>
<dbReference type="PANTHER" id="PTHR10390:SF44">
    <property type="entry name" value="SIX HOMEOBOX 4"/>
    <property type="match status" value="1"/>
</dbReference>
<keyword evidence="2 5" id="KW-0238">DNA-binding</keyword>
<dbReference type="Gene3D" id="1.10.10.60">
    <property type="entry name" value="Homeodomain-like"/>
    <property type="match status" value="1"/>
</dbReference>
<dbReference type="PROSITE" id="PS00027">
    <property type="entry name" value="HOMEOBOX_1"/>
    <property type="match status" value="1"/>
</dbReference>
<accession>A0ABM1MVM5</accession>
<dbReference type="SMART" id="SM00389">
    <property type="entry name" value="HOX"/>
    <property type="match status" value="1"/>
</dbReference>
<evidence type="ECO:0000256" key="1">
    <source>
        <dbReference type="ARBA" id="ARBA00004123"/>
    </source>
</evidence>
<keyword evidence="3 5" id="KW-0371">Homeobox</keyword>
<keyword evidence="8" id="KW-1185">Reference proteome</keyword>
<evidence type="ECO:0000256" key="6">
    <source>
        <dbReference type="RuleBase" id="RU000682"/>
    </source>
</evidence>
<feature type="DNA-binding region" description="Homeobox" evidence="5">
    <location>
        <begin position="279"/>
        <end position="329"/>
    </location>
</feature>